<evidence type="ECO:0000256" key="1">
    <source>
        <dbReference type="ARBA" id="ARBA00010541"/>
    </source>
</evidence>
<dbReference type="InterPro" id="IPR043504">
    <property type="entry name" value="Peptidase_S1_PA_chymotrypsin"/>
</dbReference>
<proteinExistence type="inferred from homology"/>
<dbReference type="PANTHER" id="PTHR45980:SF6">
    <property type="entry name" value="PROTEASE DO-LIKE 2, CHLOROPLASTIC"/>
    <property type="match status" value="1"/>
</dbReference>
<evidence type="ECO:0000256" key="3">
    <source>
        <dbReference type="ARBA" id="ARBA00022801"/>
    </source>
</evidence>
<dbReference type="PANTHER" id="PTHR45980">
    <property type="match status" value="1"/>
</dbReference>
<dbReference type="CDD" id="cd06779">
    <property type="entry name" value="cpPDZ_Deg_HtrA-like"/>
    <property type="match status" value="1"/>
</dbReference>
<dbReference type="EMBL" id="JACGWM010000002">
    <property type="protein sequence ID" value="KAL0389581.1"/>
    <property type="molecule type" value="Genomic_DNA"/>
</dbReference>
<gene>
    <name evidence="8" type="ORF">Scaly_0315200</name>
</gene>
<feature type="compositionally biased region" description="Basic and acidic residues" evidence="5">
    <location>
        <begin position="73"/>
        <end position="88"/>
    </location>
</feature>
<keyword evidence="4" id="KW-0720">Serine protease</keyword>
<dbReference type="FunFam" id="2.40.10.10:FF:000012">
    <property type="entry name" value="protease Do-like 9"/>
    <property type="match status" value="1"/>
</dbReference>
<dbReference type="Pfam" id="PF17815">
    <property type="entry name" value="PDZ_3"/>
    <property type="match status" value="1"/>
</dbReference>
<dbReference type="InterPro" id="IPR001478">
    <property type="entry name" value="PDZ"/>
</dbReference>
<dbReference type="InterPro" id="IPR036034">
    <property type="entry name" value="PDZ_sf"/>
</dbReference>
<dbReference type="InterPro" id="IPR046449">
    <property type="entry name" value="DEGP_PDZ_sf"/>
</dbReference>
<dbReference type="Pfam" id="PF13180">
    <property type="entry name" value="PDZ_2"/>
    <property type="match status" value="1"/>
</dbReference>
<dbReference type="SUPFAM" id="SSF50494">
    <property type="entry name" value="Trypsin-like serine proteases"/>
    <property type="match status" value="1"/>
</dbReference>
<dbReference type="InterPro" id="IPR041517">
    <property type="entry name" value="DEGP_PDZ"/>
</dbReference>
<reference evidence="8" key="2">
    <citation type="journal article" date="2024" name="Plant">
        <title>Genomic evolution and insights into agronomic trait innovations of Sesamum species.</title>
        <authorList>
            <person name="Miao H."/>
            <person name="Wang L."/>
            <person name="Qu L."/>
            <person name="Liu H."/>
            <person name="Sun Y."/>
            <person name="Le M."/>
            <person name="Wang Q."/>
            <person name="Wei S."/>
            <person name="Zheng Y."/>
            <person name="Lin W."/>
            <person name="Duan Y."/>
            <person name="Cao H."/>
            <person name="Xiong S."/>
            <person name="Wang X."/>
            <person name="Wei L."/>
            <person name="Li C."/>
            <person name="Ma Q."/>
            <person name="Ju M."/>
            <person name="Zhao R."/>
            <person name="Li G."/>
            <person name="Mu C."/>
            <person name="Tian Q."/>
            <person name="Mei H."/>
            <person name="Zhang T."/>
            <person name="Gao T."/>
            <person name="Zhang H."/>
        </authorList>
    </citation>
    <scope>NUCLEOTIDE SEQUENCE</scope>
    <source>
        <strain evidence="8">KEN8</strain>
    </source>
</reference>
<dbReference type="Gene3D" id="2.40.10.10">
    <property type="entry name" value="Trypsin-like serine proteases"/>
    <property type="match status" value="2"/>
</dbReference>
<dbReference type="SUPFAM" id="SSF50156">
    <property type="entry name" value="PDZ domain-like"/>
    <property type="match status" value="1"/>
</dbReference>
<dbReference type="GO" id="GO:0006508">
    <property type="term" value="P:proteolysis"/>
    <property type="evidence" value="ECO:0007669"/>
    <property type="project" value="UniProtKB-KW"/>
</dbReference>
<evidence type="ECO:0000259" key="6">
    <source>
        <dbReference type="Pfam" id="PF13180"/>
    </source>
</evidence>
<feature type="domain" description="PDZ" evidence="6">
    <location>
        <begin position="346"/>
        <end position="446"/>
    </location>
</feature>
<dbReference type="AlphaFoldDB" id="A0AAW2SD33"/>
<feature type="region of interest" description="Disordered" evidence="5">
    <location>
        <begin position="73"/>
        <end position="92"/>
    </location>
</feature>
<dbReference type="InterPro" id="IPR009003">
    <property type="entry name" value="Peptidase_S1_PA"/>
</dbReference>
<keyword evidence="3" id="KW-0378">Hydrolase</keyword>
<name>A0AAW2SD33_9LAMI</name>
<comment type="caution">
    <text evidence="8">The sequence shown here is derived from an EMBL/GenBank/DDBJ whole genome shotgun (WGS) entry which is preliminary data.</text>
</comment>
<dbReference type="Pfam" id="PF13365">
    <property type="entry name" value="Trypsin_2"/>
    <property type="match status" value="1"/>
</dbReference>
<protein>
    <submittedName>
        <fullName evidence="8">Protease Do-like 2, chloroplastic</fullName>
    </submittedName>
</protein>
<dbReference type="InterPro" id="IPR001940">
    <property type="entry name" value="Peptidase_S1C"/>
</dbReference>
<comment type="similarity">
    <text evidence="1">Belongs to the peptidase S1C family.</text>
</comment>
<keyword evidence="2 8" id="KW-0645">Protease</keyword>
<dbReference type="FunFam" id="2.40.10.10:FF:000131">
    <property type="entry name" value="Protease Do-like 9"/>
    <property type="match status" value="1"/>
</dbReference>
<dbReference type="GO" id="GO:0004252">
    <property type="term" value="F:serine-type endopeptidase activity"/>
    <property type="evidence" value="ECO:0007669"/>
    <property type="project" value="InterPro"/>
</dbReference>
<dbReference type="Gene3D" id="3.20.190.20">
    <property type="match status" value="1"/>
</dbReference>
<evidence type="ECO:0000256" key="4">
    <source>
        <dbReference type="ARBA" id="ARBA00022825"/>
    </source>
</evidence>
<evidence type="ECO:0000256" key="2">
    <source>
        <dbReference type="ARBA" id="ARBA00022670"/>
    </source>
</evidence>
<feature type="domain" description="Protease Do-like PDZ" evidence="7">
    <location>
        <begin position="454"/>
        <end position="601"/>
    </location>
</feature>
<evidence type="ECO:0000313" key="8">
    <source>
        <dbReference type="EMBL" id="KAL0389581.1"/>
    </source>
</evidence>
<reference evidence="8" key="1">
    <citation type="submission" date="2020-06" db="EMBL/GenBank/DDBJ databases">
        <authorList>
            <person name="Li T."/>
            <person name="Hu X."/>
            <person name="Zhang T."/>
            <person name="Song X."/>
            <person name="Zhang H."/>
            <person name="Dai N."/>
            <person name="Sheng W."/>
            <person name="Hou X."/>
            <person name="Wei L."/>
        </authorList>
    </citation>
    <scope>NUCLEOTIDE SEQUENCE</scope>
    <source>
        <strain evidence="8">KEN8</strain>
        <tissue evidence="8">Leaf</tissue>
    </source>
</reference>
<evidence type="ECO:0000256" key="5">
    <source>
        <dbReference type="SAM" id="MobiDB-lite"/>
    </source>
</evidence>
<evidence type="ECO:0000259" key="7">
    <source>
        <dbReference type="Pfam" id="PF17815"/>
    </source>
</evidence>
<dbReference type="PRINTS" id="PR00834">
    <property type="entry name" value="PROTEASES2C"/>
</dbReference>
<organism evidence="8">
    <name type="scientific">Sesamum calycinum</name>
    <dbReference type="NCBI Taxonomy" id="2727403"/>
    <lineage>
        <taxon>Eukaryota</taxon>
        <taxon>Viridiplantae</taxon>
        <taxon>Streptophyta</taxon>
        <taxon>Embryophyta</taxon>
        <taxon>Tracheophyta</taxon>
        <taxon>Spermatophyta</taxon>
        <taxon>Magnoliopsida</taxon>
        <taxon>eudicotyledons</taxon>
        <taxon>Gunneridae</taxon>
        <taxon>Pentapetalae</taxon>
        <taxon>asterids</taxon>
        <taxon>lamiids</taxon>
        <taxon>Lamiales</taxon>
        <taxon>Pedaliaceae</taxon>
        <taxon>Sesamum</taxon>
    </lineage>
</organism>
<accession>A0AAW2SD33</accession>
<sequence length="639" mass="70435">MAIAAATCWFSTGCTTTYTPFSTSRRPTYLSSVRKPSDCQNQIPIQGKPKKSLCKFGIQNEVTTQKFHLKSKDERSFSNSDGRSDWNKAGRSQSTAFRSLGVQKKESQGILVDLKEPQSSSLISYLSQVEAGNLQNASFLNAVVKVYCTHTAPDYSLPWQKQRQYTSTGSAFMIGDGKLLTNAHCVEHNTQVKVKRRGDDTKYVAKVLARGVECDIALLSVESKEFWQGAEPLHFGCLPNLQDAVTVVGYPLGGETISVSKGVVSRIEVTSYAHGSSELLGIQIDAAINPGNSGGPAFNDKGECIGVAFQVYRSDDVENIGYVIPTTVVSHFLEDYEKNGKYTGFPSLGVLLQKLENPALRACLNVPTNEGVLVRKVEPTSHANAVLKEGDVIVSFDNVRVGCEGTVPFRSSERIAFRYLISQKFTGDEAELGIIRGGQFMKVQVILDTRVHLVPYHIEGDQPSYLIVAGLVFTPLSEPLIGEECEESIGKLLHCQLKLLTKARYSMPRFKGEQIVILSQVLANEVNIGYEDMSNEQVLKLNGTWIRNIHHLAHLVDSCKEKYLVFEFEDNFLVVLERESALAASDSILKGYGIPSERSADLLDPYVDPVRQNEPIDQHEVGDSPASNSEIVHDGLLWA</sequence>
<dbReference type="Gene3D" id="2.30.42.10">
    <property type="match status" value="1"/>
</dbReference>